<evidence type="ECO:0000256" key="4">
    <source>
        <dbReference type="ARBA" id="ARBA00023136"/>
    </source>
</evidence>
<reference evidence="7 8" key="1">
    <citation type="journal article" date="2019" name="Sci. Rep.">
        <title>Comparative genomics of chytrid fungi reveal insights into the obligate biotrophic and pathogenic lifestyle of Synchytrium endobioticum.</title>
        <authorList>
            <person name="van de Vossenberg B.T.L.H."/>
            <person name="Warris S."/>
            <person name="Nguyen H.D.T."/>
            <person name="van Gent-Pelzer M.P.E."/>
            <person name="Joly D.L."/>
            <person name="van de Geest H.C."/>
            <person name="Bonants P.J.M."/>
            <person name="Smith D.S."/>
            <person name="Levesque C.A."/>
            <person name="van der Lee T.A.J."/>
        </authorList>
    </citation>
    <scope>NUCLEOTIDE SEQUENCE [LARGE SCALE GENOMIC DNA]</scope>
    <source>
        <strain evidence="7 8">JEL517</strain>
    </source>
</reference>
<sequence>MGTFLGGLLTIIMVRYVPAGASTNNLLGVLQAFSAGVMLYMTFIDLLPEAKESVGGRECMLWFFGGVVVFGVLETLILPAAEGGDHHNHAVNGDSHHVEHVETTTIKTPETTRKRRSNATAASPTPTRARKPAAPVANERQATERKQLLRTSLVTFVAMGLHNLPEGLSVYLGALADPRLGLQLAAAICLHNIPEGMAVAIPLWAATKSNYHVLYMTLINGLMEPLGVLLGGFFLKNYLTQSLLSKSLAAVAGIMACISIHELFPTAVTYAGKERASFALFLGMAVCFVALEGVDVIMS</sequence>
<evidence type="ECO:0000313" key="8">
    <source>
        <dbReference type="Proteomes" id="UP000319731"/>
    </source>
</evidence>
<dbReference type="OrthoDB" id="262547at2759"/>
<dbReference type="STRING" id="1806994.A0A507CDN6"/>
<feature type="transmembrane region" description="Helical" evidence="6">
    <location>
        <begin position="29"/>
        <end position="47"/>
    </location>
</feature>
<keyword evidence="4 6" id="KW-0472">Membrane</keyword>
<accession>A0A507CDN6</accession>
<feature type="compositionally biased region" description="Basic and acidic residues" evidence="5">
    <location>
        <begin position="87"/>
        <end position="102"/>
    </location>
</feature>
<evidence type="ECO:0000313" key="7">
    <source>
        <dbReference type="EMBL" id="TPX35675.1"/>
    </source>
</evidence>
<dbReference type="GO" id="GO:0016020">
    <property type="term" value="C:membrane"/>
    <property type="evidence" value="ECO:0007669"/>
    <property type="project" value="UniProtKB-SubCell"/>
</dbReference>
<keyword evidence="2 6" id="KW-0812">Transmembrane</keyword>
<dbReference type="RefSeq" id="XP_031026107.1">
    <property type="nucleotide sequence ID" value="XM_031167852.1"/>
</dbReference>
<proteinExistence type="predicted"/>
<dbReference type="PANTHER" id="PTHR11040:SF210">
    <property type="entry name" value="ZINC-REGULATED TRANSPORTER 3"/>
    <property type="match status" value="1"/>
</dbReference>
<evidence type="ECO:0000256" key="3">
    <source>
        <dbReference type="ARBA" id="ARBA00022989"/>
    </source>
</evidence>
<evidence type="ECO:0008006" key="9">
    <source>
        <dbReference type="Google" id="ProtNLM"/>
    </source>
</evidence>
<feature type="transmembrane region" description="Helical" evidence="6">
    <location>
        <begin position="276"/>
        <end position="298"/>
    </location>
</feature>
<comment type="subcellular location">
    <subcellularLocation>
        <location evidence="1">Membrane</location>
        <topology evidence="1">Multi-pass membrane protein</topology>
    </subcellularLocation>
</comment>
<evidence type="ECO:0000256" key="1">
    <source>
        <dbReference type="ARBA" id="ARBA00004141"/>
    </source>
</evidence>
<evidence type="ECO:0000256" key="5">
    <source>
        <dbReference type="SAM" id="MobiDB-lite"/>
    </source>
</evidence>
<dbReference type="InterPro" id="IPR003689">
    <property type="entry name" value="ZIP"/>
</dbReference>
<name>A0A507CDN6_9FUNG</name>
<dbReference type="PANTHER" id="PTHR11040">
    <property type="entry name" value="ZINC/IRON TRANSPORTER"/>
    <property type="match status" value="1"/>
</dbReference>
<dbReference type="GO" id="GO:0005385">
    <property type="term" value="F:zinc ion transmembrane transporter activity"/>
    <property type="evidence" value="ECO:0007669"/>
    <property type="project" value="TreeGrafter"/>
</dbReference>
<dbReference type="GeneID" id="42003149"/>
<gene>
    <name evidence="7" type="ORF">SmJEL517_g01924</name>
</gene>
<organism evidence="7 8">
    <name type="scientific">Synchytrium microbalum</name>
    <dbReference type="NCBI Taxonomy" id="1806994"/>
    <lineage>
        <taxon>Eukaryota</taxon>
        <taxon>Fungi</taxon>
        <taxon>Fungi incertae sedis</taxon>
        <taxon>Chytridiomycota</taxon>
        <taxon>Chytridiomycota incertae sedis</taxon>
        <taxon>Chytridiomycetes</taxon>
        <taxon>Synchytriales</taxon>
        <taxon>Synchytriaceae</taxon>
        <taxon>Synchytrium</taxon>
    </lineage>
</organism>
<feature type="transmembrane region" description="Helical" evidence="6">
    <location>
        <begin position="213"/>
        <end position="235"/>
    </location>
</feature>
<feature type="transmembrane region" description="Helical" evidence="6">
    <location>
        <begin position="247"/>
        <end position="264"/>
    </location>
</feature>
<protein>
    <recommendedName>
        <fullName evidence="9">Zinc/iron permease</fullName>
    </recommendedName>
</protein>
<keyword evidence="3 6" id="KW-1133">Transmembrane helix</keyword>
<dbReference type="AlphaFoldDB" id="A0A507CDN6"/>
<feature type="transmembrane region" description="Helical" evidence="6">
    <location>
        <begin position="59"/>
        <end position="81"/>
    </location>
</feature>
<comment type="caution">
    <text evidence="7">The sequence shown here is derived from an EMBL/GenBank/DDBJ whole genome shotgun (WGS) entry which is preliminary data.</text>
</comment>
<dbReference type="EMBL" id="QEAO01000007">
    <property type="protein sequence ID" value="TPX35675.1"/>
    <property type="molecule type" value="Genomic_DNA"/>
</dbReference>
<feature type="compositionally biased region" description="Low complexity" evidence="5">
    <location>
        <begin position="119"/>
        <end position="137"/>
    </location>
</feature>
<dbReference type="Pfam" id="PF02535">
    <property type="entry name" value="Zip"/>
    <property type="match status" value="1"/>
</dbReference>
<keyword evidence="8" id="KW-1185">Reference proteome</keyword>
<evidence type="ECO:0000256" key="6">
    <source>
        <dbReference type="SAM" id="Phobius"/>
    </source>
</evidence>
<evidence type="ECO:0000256" key="2">
    <source>
        <dbReference type="ARBA" id="ARBA00022692"/>
    </source>
</evidence>
<dbReference type="Proteomes" id="UP000319731">
    <property type="component" value="Unassembled WGS sequence"/>
</dbReference>
<feature type="region of interest" description="Disordered" evidence="5">
    <location>
        <begin position="87"/>
        <end position="142"/>
    </location>
</feature>